<comment type="caution">
    <text evidence="3">The sequence shown here is derived from an EMBL/GenBank/DDBJ whole genome shotgun (WGS) entry which is preliminary data.</text>
</comment>
<dbReference type="EMBL" id="JAAMRR010000895">
    <property type="protein sequence ID" value="NGX96962.1"/>
    <property type="molecule type" value="Genomic_DNA"/>
</dbReference>
<protein>
    <submittedName>
        <fullName evidence="3">Transposase</fullName>
    </submittedName>
</protein>
<reference evidence="3" key="1">
    <citation type="submission" date="2020-02" db="EMBL/GenBank/DDBJ databases">
        <title>Draft genome sequence of Candidatus Afipia apatlaquensis IBT-C3, a potential strain for decolorization of textile dyes.</title>
        <authorList>
            <person name="Sanchez-Reyes A."/>
            <person name="Breton-Deval L."/>
            <person name="Mangelson H."/>
            <person name="Sanchez-Flores A."/>
        </authorList>
    </citation>
    <scope>NUCLEOTIDE SEQUENCE [LARGE SCALE GENOMIC DNA]</scope>
    <source>
        <strain evidence="3">IBT-C3</strain>
    </source>
</reference>
<dbReference type="SUPFAM" id="SSF53098">
    <property type="entry name" value="Ribonuclease H-like"/>
    <property type="match status" value="1"/>
</dbReference>
<accession>A0A7C9RHE2</accession>
<feature type="region of interest" description="Disordered" evidence="1">
    <location>
        <begin position="474"/>
        <end position="507"/>
    </location>
</feature>
<feature type="non-terminal residue" evidence="3">
    <location>
        <position position="1"/>
    </location>
</feature>
<dbReference type="InterPro" id="IPR001584">
    <property type="entry name" value="Integrase_cat-core"/>
</dbReference>
<sequence>AIARAAAELRLTTRQIYNLLKRYALDRSVSALLPQTGRPRRKRLAPEVETIIAATLREQWLVLEAPPLAPVVAEIRARCEEAGQRPPCYVAVERRIPLLFTAQEIAKGRAANAKHLHRLKPRPGYIHAPRPLDVCQIDHTPTDINFVDVIDGVGVFVGRAYLTLLVDVCTRCIVGFSLTLEKPSTLSVALCLAQAMCAKGDWLRARGLVQSWPVFGRPRRLLTDSAKEFKGQAFQRGCDDYGVTIRYRDRGRVHQGGVVERLLGKLNAVIATRYGSTGRSIADRDGYPSRERACLTFADLETCLALAVIDHNQQQNEKTLKVPLVEWRTHAAELPCFNDDPHRVLLGFLPVQWRVLTPQGISLFAMAYYAEWLGRLVPERDRIGKLEVRYDPRDISHVYVRDPHSGAFLPVARRDGVAAPVTLWEHIQRRGDHRAAHARSNVEKVAIRRQIAGIAEAARQNKAVVRQAARAAHAAAGQKPYQAMTPPSPAPPQHPLRQKRRLPVEEW</sequence>
<evidence type="ECO:0000313" key="4">
    <source>
        <dbReference type="Proteomes" id="UP000480266"/>
    </source>
</evidence>
<dbReference type="GO" id="GO:0015074">
    <property type="term" value="P:DNA integration"/>
    <property type="evidence" value="ECO:0007669"/>
    <property type="project" value="InterPro"/>
</dbReference>
<dbReference type="InterPro" id="IPR036397">
    <property type="entry name" value="RNaseH_sf"/>
</dbReference>
<evidence type="ECO:0000313" key="3">
    <source>
        <dbReference type="EMBL" id="NGX96962.1"/>
    </source>
</evidence>
<evidence type="ECO:0000256" key="1">
    <source>
        <dbReference type="SAM" id="MobiDB-lite"/>
    </source>
</evidence>
<name>A0A7C9RHE2_9BRAD</name>
<dbReference type="Pfam" id="PF09299">
    <property type="entry name" value="Mu-transpos_C"/>
    <property type="match status" value="1"/>
</dbReference>
<dbReference type="Proteomes" id="UP000480266">
    <property type="component" value="Unassembled WGS sequence"/>
</dbReference>
<evidence type="ECO:0000259" key="2">
    <source>
        <dbReference type="PROSITE" id="PS50994"/>
    </source>
</evidence>
<gene>
    <name evidence="3" type="ORF">G4V63_17625</name>
</gene>
<organism evidence="3 4">
    <name type="scientific">Candidatus Afipia apatlaquensis</name>
    <dbReference type="NCBI Taxonomy" id="2712852"/>
    <lineage>
        <taxon>Bacteria</taxon>
        <taxon>Pseudomonadati</taxon>
        <taxon>Pseudomonadota</taxon>
        <taxon>Alphaproteobacteria</taxon>
        <taxon>Hyphomicrobiales</taxon>
        <taxon>Nitrobacteraceae</taxon>
        <taxon>Afipia</taxon>
    </lineage>
</organism>
<dbReference type="InterPro" id="IPR015378">
    <property type="entry name" value="Transposase-like_Mu_C"/>
</dbReference>
<feature type="domain" description="Integrase catalytic" evidence="2">
    <location>
        <begin position="127"/>
        <end position="331"/>
    </location>
</feature>
<dbReference type="PROSITE" id="PS50994">
    <property type="entry name" value="INTEGRASE"/>
    <property type="match status" value="1"/>
</dbReference>
<dbReference type="Gene3D" id="3.30.420.10">
    <property type="entry name" value="Ribonuclease H-like superfamily/Ribonuclease H"/>
    <property type="match status" value="1"/>
</dbReference>
<dbReference type="GO" id="GO:0003676">
    <property type="term" value="F:nucleic acid binding"/>
    <property type="evidence" value="ECO:0007669"/>
    <property type="project" value="InterPro"/>
</dbReference>
<dbReference type="AlphaFoldDB" id="A0A7C9RHE2"/>
<dbReference type="InterPro" id="IPR012337">
    <property type="entry name" value="RNaseH-like_sf"/>
</dbReference>
<proteinExistence type="predicted"/>
<keyword evidence="4" id="KW-1185">Reference proteome</keyword>